<dbReference type="Pfam" id="PF00027">
    <property type="entry name" value="cNMP_binding"/>
    <property type="match status" value="1"/>
</dbReference>
<evidence type="ECO:0000259" key="1">
    <source>
        <dbReference type="Pfam" id="PF00027"/>
    </source>
</evidence>
<keyword evidence="3" id="KW-1185">Reference proteome</keyword>
<gene>
    <name evidence="2" type="ORF">SAMN04487942_2305</name>
</gene>
<keyword evidence="2" id="KW-0418">Kinase</keyword>
<dbReference type="RefSeq" id="WP_091171257.1">
    <property type="nucleotide sequence ID" value="NZ_CBCSFM010000009.1"/>
</dbReference>
<evidence type="ECO:0000313" key="3">
    <source>
        <dbReference type="Proteomes" id="UP000198657"/>
    </source>
</evidence>
<sequence length="195" mass="22620">MFQQLFKSIQEKVLLTQEEMELCKTFFIPKKLHKKQTLLQEGDICIYNAFVEKGILRSFSMDEKGNEHIVQFAIEGWWITDLSSFLTNSNSIYTIEALEDSELLLLTTEAREALMDKVPMFERYQRLLLQNAYIANQARINSALTETAEEKYTNLGIAYPGIVKRVPQHMIASYLGLKPETLSRVRKQINNRSSF</sequence>
<feature type="domain" description="Cyclic nucleotide-binding" evidence="1">
    <location>
        <begin position="30"/>
        <end position="116"/>
    </location>
</feature>
<keyword evidence="2" id="KW-0808">Transferase</keyword>
<proteinExistence type="predicted"/>
<dbReference type="SUPFAM" id="SSF51206">
    <property type="entry name" value="cAMP-binding domain-like"/>
    <property type="match status" value="1"/>
</dbReference>
<accession>A0A1H8NIW9</accession>
<name>A0A1H8NIW9_9FLAO</name>
<dbReference type="STRING" id="604089.SAMN04487942_2305"/>
<dbReference type="CDD" id="cd00038">
    <property type="entry name" value="CAP_ED"/>
    <property type="match status" value="1"/>
</dbReference>
<dbReference type="EMBL" id="FODN01000005">
    <property type="protein sequence ID" value="SEO29429.1"/>
    <property type="molecule type" value="Genomic_DNA"/>
</dbReference>
<dbReference type="Gene3D" id="2.60.120.10">
    <property type="entry name" value="Jelly Rolls"/>
    <property type="match status" value="1"/>
</dbReference>
<dbReference type="AlphaFoldDB" id="A0A1H8NIW9"/>
<dbReference type="OrthoDB" id="1092431at2"/>
<dbReference type="Proteomes" id="UP000198657">
    <property type="component" value="Unassembled WGS sequence"/>
</dbReference>
<evidence type="ECO:0000313" key="2">
    <source>
        <dbReference type="EMBL" id="SEO29429.1"/>
    </source>
</evidence>
<protein>
    <submittedName>
        <fullName evidence="2">cAMP-binding domain of CRP or a regulatory subunit of cAMP-dependent protein kinases</fullName>
    </submittedName>
</protein>
<reference evidence="3" key="1">
    <citation type="submission" date="2016-10" db="EMBL/GenBank/DDBJ databases">
        <authorList>
            <person name="Varghese N."/>
            <person name="Submissions S."/>
        </authorList>
    </citation>
    <scope>NUCLEOTIDE SEQUENCE [LARGE SCALE GENOMIC DNA]</scope>
    <source>
        <strain evidence="3">CGMCC 1.8704</strain>
    </source>
</reference>
<dbReference type="GO" id="GO:0016301">
    <property type="term" value="F:kinase activity"/>
    <property type="evidence" value="ECO:0007669"/>
    <property type="project" value="UniProtKB-KW"/>
</dbReference>
<dbReference type="InterPro" id="IPR014710">
    <property type="entry name" value="RmlC-like_jellyroll"/>
</dbReference>
<dbReference type="InterPro" id="IPR000595">
    <property type="entry name" value="cNMP-bd_dom"/>
</dbReference>
<dbReference type="InterPro" id="IPR018490">
    <property type="entry name" value="cNMP-bd_dom_sf"/>
</dbReference>
<organism evidence="2 3">
    <name type="scientific">Flavobacterium sinopsychrotolerans</name>
    <dbReference type="NCBI Taxonomy" id="604089"/>
    <lineage>
        <taxon>Bacteria</taxon>
        <taxon>Pseudomonadati</taxon>
        <taxon>Bacteroidota</taxon>
        <taxon>Flavobacteriia</taxon>
        <taxon>Flavobacteriales</taxon>
        <taxon>Flavobacteriaceae</taxon>
        <taxon>Flavobacterium</taxon>
    </lineage>
</organism>